<dbReference type="AlphaFoldDB" id="A0A2Z6P1Z5"/>
<evidence type="ECO:0000313" key="1">
    <source>
        <dbReference type="EMBL" id="GAU50458.1"/>
    </source>
</evidence>
<sequence length="204" mass="23700">MSSNFPSDYNVSLFTEIHTTVIAFRVHGLLNAPVDWSTAQYSPNYLDMVKVRYRTFYIECFKSQVSVINSKSLLGSEDRYYMDLFGNGIYSDMCVRLSRSQFGEDQYPIPGEQIRYPYRHDDLDFTHIFVVTLTESDIHSGYLMLWKMLNHASIIFYFFNFSLSLNSTMEYAVKVVVLSGSFVALSRKSWFLLGPGNMYFHFSS</sequence>
<dbReference type="Proteomes" id="UP000242715">
    <property type="component" value="Unassembled WGS sequence"/>
</dbReference>
<organism evidence="1 2">
    <name type="scientific">Trifolium subterraneum</name>
    <name type="common">Subterranean clover</name>
    <dbReference type="NCBI Taxonomy" id="3900"/>
    <lineage>
        <taxon>Eukaryota</taxon>
        <taxon>Viridiplantae</taxon>
        <taxon>Streptophyta</taxon>
        <taxon>Embryophyta</taxon>
        <taxon>Tracheophyta</taxon>
        <taxon>Spermatophyta</taxon>
        <taxon>Magnoliopsida</taxon>
        <taxon>eudicotyledons</taxon>
        <taxon>Gunneridae</taxon>
        <taxon>Pentapetalae</taxon>
        <taxon>rosids</taxon>
        <taxon>fabids</taxon>
        <taxon>Fabales</taxon>
        <taxon>Fabaceae</taxon>
        <taxon>Papilionoideae</taxon>
        <taxon>50 kb inversion clade</taxon>
        <taxon>NPAAA clade</taxon>
        <taxon>Hologalegina</taxon>
        <taxon>IRL clade</taxon>
        <taxon>Trifolieae</taxon>
        <taxon>Trifolium</taxon>
    </lineage>
</organism>
<protein>
    <submittedName>
        <fullName evidence="1">Uncharacterized protein</fullName>
    </submittedName>
</protein>
<keyword evidence="2" id="KW-1185">Reference proteome</keyword>
<dbReference type="EMBL" id="DF974773">
    <property type="protein sequence ID" value="GAU50458.1"/>
    <property type="molecule type" value="Genomic_DNA"/>
</dbReference>
<accession>A0A2Z6P1Z5</accession>
<name>A0A2Z6P1Z5_TRISU</name>
<gene>
    <name evidence="1" type="ORF">TSUD_240570</name>
</gene>
<proteinExistence type="predicted"/>
<reference evidence="2" key="1">
    <citation type="journal article" date="2017" name="Front. Plant Sci.">
        <title>Climate Clever Clovers: New Paradigm to Reduce the Environmental Footprint of Ruminants by Breeding Low Methanogenic Forages Utilizing Haplotype Variation.</title>
        <authorList>
            <person name="Kaur P."/>
            <person name="Appels R."/>
            <person name="Bayer P.E."/>
            <person name="Keeble-Gagnere G."/>
            <person name="Wang J."/>
            <person name="Hirakawa H."/>
            <person name="Shirasawa K."/>
            <person name="Vercoe P."/>
            <person name="Stefanova K."/>
            <person name="Durmic Z."/>
            <person name="Nichols P."/>
            <person name="Revell C."/>
            <person name="Isobe S.N."/>
            <person name="Edwards D."/>
            <person name="Erskine W."/>
        </authorList>
    </citation>
    <scope>NUCLEOTIDE SEQUENCE [LARGE SCALE GENOMIC DNA]</scope>
    <source>
        <strain evidence="2">cv. Daliak</strain>
    </source>
</reference>
<evidence type="ECO:0000313" key="2">
    <source>
        <dbReference type="Proteomes" id="UP000242715"/>
    </source>
</evidence>